<feature type="domain" description="Prolamin-like" evidence="2">
    <location>
        <begin position="79"/>
        <end position="140"/>
    </location>
</feature>
<organism evidence="3 4">
    <name type="scientific">Quercus suber</name>
    <name type="common">Cork oak</name>
    <dbReference type="NCBI Taxonomy" id="58331"/>
    <lineage>
        <taxon>Eukaryota</taxon>
        <taxon>Viridiplantae</taxon>
        <taxon>Streptophyta</taxon>
        <taxon>Embryophyta</taxon>
        <taxon>Tracheophyta</taxon>
        <taxon>Spermatophyta</taxon>
        <taxon>Magnoliopsida</taxon>
        <taxon>eudicotyledons</taxon>
        <taxon>Gunneridae</taxon>
        <taxon>Pentapetalae</taxon>
        <taxon>rosids</taxon>
        <taxon>fabids</taxon>
        <taxon>Fagales</taxon>
        <taxon>Fagaceae</taxon>
        <taxon>Quercus</taxon>
    </lineage>
</organism>
<dbReference type="EMBL" id="PKMF04000129">
    <property type="protein sequence ID" value="KAK7848305.1"/>
    <property type="molecule type" value="Genomic_DNA"/>
</dbReference>
<comment type="caution">
    <text evidence="3">The sequence shown here is derived from an EMBL/GenBank/DDBJ whole genome shotgun (WGS) entry which is preliminary data.</text>
</comment>
<dbReference type="PANTHER" id="PTHR31181">
    <property type="entry name" value="EGG CELL-SECRETED PROTEIN 1.4"/>
    <property type="match status" value="1"/>
</dbReference>
<protein>
    <recommendedName>
        <fullName evidence="2">Prolamin-like domain-containing protein</fullName>
    </recommendedName>
</protein>
<dbReference type="GO" id="GO:2000008">
    <property type="term" value="P:regulation of protein localization to cell surface"/>
    <property type="evidence" value="ECO:0007669"/>
    <property type="project" value="TreeGrafter"/>
</dbReference>
<dbReference type="Proteomes" id="UP000237347">
    <property type="component" value="Unassembled WGS sequence"/>
</dbReference>
<dbReference type="GO" id="GO:0031982">
    <property type="term" value="C:vesicle"/>
    <property type="evidence" value="ECO:0007669"/>
    <property type="project" value="TreeGrafter"/>
</dbReference>
<sequence length="151" mass="16381">MNSLFIGGVNFFGPSCRKAITLVSDHCSPKLFPFNLAFNLTLKNVCLIGFGVGGPTPSPLGADQITVSKLYLPEKDIVKCWSSLSSINRCVDEIYGTLSRGEFSIVGPACYKSITVISHKCWPKMFPLNPLFPPLLKSKCARSASRAAPKP</sequence>
<dbReference type="PANTHER" id="PTHR31181:SF67">
    <property type="entry name" value="PROLAMIN-LIKE PROTEIN (DUF1278)"/>
    <property type="match status" value="1"/>
</dbReference>
<evidence type="ECO:0000313" key="3">
    <source>
        <dbReference type="EMBL" id="KAK7848305.1"/>
    </source>
</evidence>
<accession>A0AAW0LAV2</accession>
<name>A0AAW0LAV2_QUESU</name>
<dbReference type="GO" id="GO:0009567">
    <property type="term" value="P:double fertilization forming a zygote and endosperm"/>
    <property type="evidence" value="ECO:0007669"/>
    <property type="project" value="TreeGrafter"/>
</dbReference>
<evidence type="ECO:0000256" key="1">
    <source>
        <dbReference type="ARBA" id="ARBA00022729"/>
    </source>
</evidence>
<reference evidence="3 4" key="1">
    <citation type="journal article" date="2018" name="Sci. Data">
        <title>The draft genome sequence of cork oak.</title>
        <authorList>
            <person name="Ramos A.M."/>
            <person name="Usie A."/>
            <person name="Barbosa P."/>
            <person name="Barros P.M."/>
            <person name="Capote T."/>
            <person name="Chaves I."/>
            <person name="Simoes F."/>
            <person name="Abreu I."/>
            <person name="Carrasquinho I."/>
            <person name="Faro C."/>
            <person name="Guimaraes J.B."/>
            <person name="Mendonca D."/>
            <person name="Nobrega F."/>
            <person name="Rodrigues L."/>
            <person name="Saibo N.J.M."/>
            <person name="Varela M.C."/>
            <person name="Egas C."/>
            <person name="Matos J."/>
            <person name="Miguel C.M."/>
            <person name="Oliveira M.M."/>
            <person name="Ricardo C.P."/>
            <person name="Goncalves S."/>
        </authorList>
    </citation>
    <scope>NUCLEOTIDE SEQUENCE [LARGE SCALE GENOMIC DNA]</scope>
    <source>
        <strain evidence="4">cv. HL8</strain>
    </source>
</reference>
<gene>
    <name evidence="3" type="ORF">CFP56_005204</name>
</gene>
<keyword evidence="1" id="KW-0732">Signal</keyword>
<dbReference type="GO" id="GO:0005576">
    <property type="term" value="C:extracellular region"/>
    <property type="evidence" value="ECO:0007669"/>
    <property type="project" value="TreeGrafter"/>
</dbReference>
<dbReference type="GO" id="GO:0080155">
    <property type="term" value="P:regulation of double fertilization forming a zygote and endosperm"/>
    <property type="evidence" value="ECO:0007669"/>
    <property type="project" value="TreeGrafter"/>
</dbReference>
<dbReference type="InterPro" id="IPR008502">
    <property type="entry name" value="Prolamin-like"/>
</dbReference>
<proteinExistence type="predicted"/>
<dbReference type="AlphaFoldDB" id="A0AAW0LAV2"/>
<dbReference type="Pfam" id="PF05617">
    <property type="entry name" value="Prolamin_like"/>
    <property type="match status" value="1"/>
</dbReference>
<evidence type="ECO:0000313" key="4">
    <source>
        <dbReference type="Proteomes" id="UP000237347"/>
    </source>
</evidence>
<evidence type="ECO:0000259" key="2">
    <source>
        <dbReference type="Pfam" id="PF05617"/>
    </source>
</evidence>
<keyword evidence="4" id="KW-1185">Reference proteome</keyword>